<dbReference type="InterPro" id="IPR053145">
    <property type="entry name" value="AB_hydrolase_Est10"/>
</dbReference>
<proteinExistence type="predicted"/>
<reference evidence="3 4" key="1">
    <citation type="submission" date="2020-04" db="EMBL/GenBank/DDBJ databases">
        <title>Paraburkholderia sp. G-4-1-8 isolated from soil.</title>
        <authorList>
            <person name="Dahal R.H."/>
        </authorList>
    </citation>
    <scope>NUCLEOTIDE SEQUENCE [LARGE SCALE GENOMIC DNA]</scope>
    <source>
        <strain evidence="3 4">G-4-1-8</strain>
    </source>
</reference>
<feature type="domain" description="Serine aminopeptidase S33" evidence="2">
    <location>
        <begin position="39"/>
        <end position="146"/>
    </location>
</feature>
<evidence type="ECO:0000313" key="3">
    <source>
        <dbReference type="EMBL" id="NML33909.1"/>
    </source>
</evidence>
<protein>
    <submittedName>
        <fullName evidence="3">Alpha/beta fold hydrolase</fullName>
    </submittedName>
</protein>
<dbReference type="PANTHER" id="PTHR43265:SF1">
    <property type="entry name" value="ESTERASE ESTD"/>
    <property type="match status" value="1"/>
</dbReference>
<gene>
    <name evidence="3" type="ORF">HHL14_24140</name>
</gene>
<evidence type="ECO:0000256" key="1">
    <source>
        <dbReference type="SAM" id="MobiDB-lite"/>
    </source>
</evidence>
<evidence type="ECO:0000259" key="2">
    <source>
        <dbReference type="Pfam" id="PF12146"/>
    </source>
</evidence>
<dbReference type="Gene3D" id="3.40.50.1820">
    <property type="entry name" value="alpha/beta hydrolase"/>
    <property type="match status" value="2"/>
</dbReference>
<dbReference type="InterPro" id="IPR029058">
    <property type="entry name" value="AB_hydrolase_fold"/>
</dbReference>
<evidence type="ECO:0000313" key="4">
    <source>
        <dbReference type="Proteomes" id="UP000583127"/>
    </source>
</evidence>
<dbReference type="SUPFAM" id="SSF53474">
    <property type="entry name" value="alpha/beta-Hydrolases"/>
    <property type="match status" value="2"/>
</dbReference>
<dbReference type="GO" id="GO:0052689">
    <property type="term" value="F:carboxylic ester hydrolase activity"/>
    <property type="evidence" value="ECO:0007669"/>
    <property type="project" value="TreeGrafter"/>
</dbReference>
<comment type="caution">
    <text evidence="3">The sequence shown here is derived from an EMBL/GenBank/DDBJ whole genome shotgun (WGS) entry which is preliminary data.</text>
</comment>
<dbReference type="Proteomes" id="UP000583127">
    <property type="component" value="Unassembled WGS sequence"/>
</dbReference>
<dbReference type="InterPro" id="IPR022742">
    <property type="entry name" value="Hydrolase_4"/>
</dbReference>
<organism evidence="3 4">
    <name type="scientific">Paraburkholderia antibiotica</name>
    <dbReference type="NCBI Taxonomy" id="2728839"/>
    <lineage>
        <taxon>Bacteria</taxon>
        <taxon>Pseudomonadati</taxon>
        <taxon>Pseudomonadota</taxon>
        <taxon>Betaproteobacteria</taxon>
        <taxon>Burkholderiales</taxon>
        <taxon>Burkholderiaceae</taxon>
        <taxon>Paraburkholderia</taxon>
    </lineage>
</organism>
<name>A0A7X9ZZ71_9BURK</name>
<feature type="region of interest" description="Disordered" evidence="1">
    <location>
        <begin position="592"/>
        <end position="627"/>
    </location>
</feature>
<dbReference type="RefSeq" id="WP_169500104.1">
    <property type="nucleotide sequence ID" value="NZ_JABBFZ010000017.1"/>
</dbReference>
<dbReference type="Pfam" id="PF12146">
    <property type="entry name" value="Hydrolase_4"/>
    <property type="match status" value="1"/>
</dbReference>
<keyword evidence="4" id="KW-1185">Reference proteome</keyword>
<dbReference type="EMBL" id="JABBFZ010000017">
    <property type="protein sequence ID" value="NML33909.1"/>
    <property type="molecule type" value="Genomic_DNA"/>
</dbReference>
<dbReference type="AlphaFoldDB" id="A0A7X9ZZ71"/>
<dbReference type="PANTHER" id="PTHR43265">
    <property type="entry name" value="ESTERASE ESTD"/>
    <property type="match status" value="1"/>
</dbReference>
<sequence length="627" mass="68590">MRPIVFDGKFGWLHPADGPDGVVMCSPFGYDALCTYRGMRRLAERLAARGMPVLRFDYPATGDSAGDPTDAGLWRAWIDSVKQAVTQLRAATGVERVSLCGLRLGGTLAALAAQELGDVQGLVLMSPVMSGKHYQRELRAHYRQWLALPAAMDCMVEPETDEFVEAYGFRMYRDTLDSLRSLELLRDTNRPAVRVLLLDSLNGARMDALAAHYAQHGVEIERRPFDEYSRFMLESLDSEEPHAAFEAIENWFAAGGAPLASTPAAIPQRGEDAAGGHYVEAGLLETPVWLNGGKVAGIYCLPDGVAAARAPAVVLLNTGAVSRIGNARFGVHFARRLARQGIASLRIDVGYLGDSMPSVEMVSLDDLYAQSSVDDAACAARWLATRGHAGAVLVGICSGAYVGLHAAAREDAVLGAVLVNVQKFKWKNVCDEHGKPMIPVSAFGSTRNYMRSMTQPRKWLRVLKGETGGLGLVRELTVRLFARVGETCADRLDRWFGVELGASDERHLFASLDKQGVDTHLVFGVLDEGVEELERCFGVRGARMRRFEHVHVAFCKHTDHAILSSGAQENIMSYVENVYRGGFTKLREPVIATTDDESRNPQSECEEAGMTQWRTTPDSGLRPFGEA</sequence>
<accession>A0A7X9ZZ71</accession>
<keyword evidence="3" id="KW-0378">Hydrolase</keyword>